<accession>A0A9W7ASX8</accession>
<evidence type="ECO:0000313" key="2">
    <source>
        <dbReference type="EMBL" id="GMH74513.1"/>
    </source>
</evidence>
<comment type="caution">
    <text evidence="2">The sequence shown here is derived from an EMBL/GenBank/DDBJ whole genome shotgun (WGS) entry which is preliminary data.</text>
</comment>
<organism evidence="2 3">
    <name type="scientific">Triparma retinervis</name>
    <dbReference type="NCBI Taxonomy" id="2557542"/>
    <lineage>
        <taxon>Eukaryota</taxon>
        <taxon>Sar</taxon>
        <taxon>Stramenopiles</taxon>
        <taxon>Ochrophyta</taxon>
        <taxon>Bolidophyceae</taxon>
        <taxon>Parmales</taxon>
        <taxon>Triparmaceae</taxon>
        <taxon>Triparma</taxon>
    </lineage>
</organism>
<evidence type="ECO:0000256" key="1">
    <source>
        <dbReference type="SAM" id="MobiDB-lite"/>
    </source>
</evidence>
<dbReference type="Proteomes" id="UP001165082">
    <property type="component" value="Unassembled WGS sequence"/>
</dbReference>
<feature type="compositionally biased region" description="Low complexity" evidence="1">
    <location>
        <begin position="151"/>
        <end position="166"/>
    </location>
</feature>
<sequence>MWASMLLPGIAGPPVSIKRGSNFLYLLDPPGPSGAPTTVLGGPETSGSGIVGLGEPMCDALVYEPIPYRSALRDGATHVLVCRTKPDGGNVCGRPSLFERLIVRRFWKRKTGLGRVFKFVSNMRHKKIYAEDILYLNSKTSETRPFTSPVSPISGPSSDPYSPSSPHVMSVALPSGSPEIGRTETGRMPIFSGVRRGFAAMYDAVVEDEAMRGRGMEIATKIFCDDIMDTYDPEKEGWEEWCKREGRDPWGGLGGDGR</sequence>
<name>A0A9W7ASX8_9STRA</name>
<reference evidence="2" key="1">
    <citation type="submission" date="2022-07" db="EMBL/GenBank/DDBJ databases">
        <title>Genome analysis of Parmales, a sister group of diatoms, reveals the evolutionary specialization of diatoms from phago-mixotrophs to photoautotrophs.</title>
        <authorList>
            <person name="Ban H."/>
            <person name="Sato S."/>
            <person name="Yoshikawa S."/>
            <person name="Kazumasa Y."/>
            <person name="Nakamura Y."/>
            <person name="Ichinomiya M."/>
            <person name="Saitoh K."/>
            <person name="Sato N."/>
            <person name="Blanc-Mathieu R."/>
            <person name="Endo H."/>
            <person name="Kuwata A."/>
            <person name="Ogata H."/>
        </authorList>
    </citation>
    <scope>NUCLEOTIDE SEQUENCE</scope>
</reference>
<feature type="region of interest" description="Disordered" evidence="1">
    <location>
        <begin position="143"/>
        <end position="169"/>
    </location>
</feature>
<dbReference type="OrthoDB" id="45309at2759"/>
<evidence type="ECO:0000313" key="3">
    <source>
        <dbReference type="Proteomes" id="UP001165082"/>
    </source>
</evidence>
<gene>
    <name evidence="2" type="ORF">TrRE_jg10165</name>
</gene>
<keyword evidence="3" id="KW-1185">Reference proteome</keyword>
<dbReference type="EMBL" id="BRXZ01001581">
    <property type="protein sequence ID" value="GMH74513.1"/>
    <property type="molecule type" value="Genomic_DNA"/>
</dbReference>
<protein>
    <submittedName>
        <fullName evidence="2">Uncharacterized protein</fullName>
    </submittedName>
</protein>
<dbReference type="AlphaFoldDB" id="A0A9W7ASX8"/>
<proteinExistence type="predicted"/>